<keyword evidence="2" id="KW-1185">Reference proteome</keyword>
<feature type="non-terminal residue" evidence="1">
    <location>
        <position position="1"/>
    </location>
</feature>
<gene>
    <name evidence="1" type="ORF">PODLI_1B034524</name>
</gene>
<dbReference type="Gene3D" id="1.10.287.210">
    <property type="match status" value="1"/>
</dbReference>
<dbReference type="SUPFAM" id="SSF58069">
    <property type="entry name" value="Virus ectodomain"/>
    <property type="match status" value="1"/>
</dbReference>
<dbReference type="AlphaFoldDB" id="A0AA35K6R2"/>
<dbReference type="Proteomes" id="UP001178461">
    <property type="component" value="Chromosome 4"/>
</dbReference>
<sequence length="125" mass="14031">RSEYISLAVSLFGVPGLAVRNSMNINSLACSAAKALNFTSQALHLLNKEQSELQHGLLQNRAAIDYLLMLHHYGCEQVDDMCCFNITNNSKAIQKQISHLQNLTHHIKQDVGFSGLWDSFTQWLT</sequence>
<proteinExistence type="predicted"/>
<dbReference type="EMBL" id="OX395129">
    <property type="protein sequence ID" value="CAI5772761.1"/>
    <property type="molecule type" value="Genomic_DNA"/>
</dbReference>
<evidence type="ECO:0000313" key="2">
    <source>
        <dbReference type="Proteomes" id="UP001178461"/>
    </source>
</evidence>
<feature type="non-terminal residue" evidence="1">
    <location>
        <position position="125"/>
    </location>
</feature>
<evidence type="ECO:0000313" key="1">
    <source>
        <dbReference type="EMBL" id="CAI5772761.1"/>
    </source>
</evidence>
<protein>
    <recommendedName>
        <fullName evidence="3">ERVV2 protein</fullName>
    </recommendedName>
</protein>
<evidence type="ECO:0008006" key="3">
    <source>
        <dbReference type="Google" id="ProtNLM"/>
    </source>
</evidence>
<reference evidence="1" key="1">
    <citation type="submission" date="2022-12" db="EMBL/GenBank/DDBJ databases">
        <authorList>
            <person name="Alioto T."/>
            <person name="Alioto T."/>
            <person name="Gomez Garrido J."/>
        </authorList>
    </citation>
    <scope>NUCLEOTIDE SEQUENCE</scope>
</reference>
<organism evidence="1 2">
    <name type="scientific">Podarcis lilfordi</name>
    <name type="common">Lilford's wall lizard</name>
    <dbReference type="NCBI Taxonomy" id="74358"/>
    <lineage>
        <taxon>Eukaryota</taxon>
        <taxon>Metazoa</taxon>
        <taxon>Chordata</taxon>
        <taxon>Craniata</taxon>
        <taxon>Vertebrata</taxon>
        <taxon>Euteleostomi</taxon>
        <taxon>Lepidosauria</taxon>
        <taxon>Squamata</taxon>
        <taxon>Bifurcata</taxon>
        <taxon>Unidentata</taxon>
        <taxon>Episquamata</taxon>
        <taxon>Laterata</taxon>
        <taxon>Lacertibaenia</taxon>
        <taxon>Lacertidae</taxon>
        <taxon>Podarcis</taxon>
    </lineage>
</organism>
<name>A0AA35K6R2_9SAUR</name>
<accession>A0AA35K6R2</accession>